<proteinExistence type="predicted"/>
<dbReference type="EMBL" id="OIVN01001010">
    <property type="protein sequence ID" value="SPC88662.1"/>
    <property type="molecule type" value="Genomic_DNA"/>
</dbReference>
<feature type="domain" description="FAR1" evidence="2">
    <location>
        <begin position="52"/>
        <end position="137"/>
    </location>
</feature>
<dbReference type="PANTHER" id="PTHR46328">
    <property type="entry name" value="FAR-RED IMPAIRED RESPONSIVE (FAR1) FAMILY PROTEIN-RELATED"/>
    <property type="match status" value="1"/>
</dbReference>
<feature type="region of interest" description="Disordered" evidence="1">
    <location>
        <begin position="1"/>
        <end position="33"/>
    </location>
</feature>
<dbReference type="Pfam" id="PF03101">
    <property type="entry name" value="FAR1"/>
    <property type="match status" value="1"/>
</dbReference>
<reference evidence="3" key="1">
    <citation type="submission" date="2018-02" db="EMBL/GenBank/DDBJ databases">
        <authorList>
            <person name="Cohen D.B."/>
            <person name="Kent A.D."/>
        </authorList>
    </citation>
    <scope>NUCLEOTIDE SEQUENCE</scope>
</reference>
<dbReference type="PANTHER" id="PTHR46328:SF35">
    <property type="entry name" value="PROTEIN FAR1-RELATED SEQUENCE 5-LIKE"/>
    <property type="match status" value="1"/>
</dbReference>
<dbReference type="InterPro" id="IPR004330">
    <property type="entry name" value="FAR1_DNA_bnd_dom"/>
</dbReference>
<feature type="compositionally biased region" description="Basic and acidic residues" evidence="1">
    <location>
        <begin position="12"/>
        <end position="24"/>
    </location>
</feature>
<organism evidence="3">
    <name type="scientific">Fagus sylvatica</name>
    <name type="common">Beechnut</name>
    <dbReference type="NCBI Taxonomy" id="28930"/>
    <lineage>
        <taxon>Eukaryota</taxon>
        <taxon>Viridiplantae</taxon>
        <taxon>Streptophyta</taxon>
        <taxon>Embryophyta</taxon>
        <taxon>Tracheophyta</taxon>
        <taxon>Spermatophyta</taxon>
        <taxon>Magnoliopsida</taxon>
        <taxon>eudicotyledons</taxon>
        <taxon>Gunneridae</taxon>
        <taxon>Pentapetalae</taxon>
        <taxon>rosids</taxon>
        <taxon>fabids</taxon>
        <taxon>Fagales</taxon>
        <taxon>Fagaceae</taxon>
        <taxon>Fagus</taxon>
    </lineage>
</organism>
<sequence>MEGDSTVNVTLSDKERVDGDKVDEQNVGGLGDEEVETPKAGMVFASLEEVRSYYSKFAQREGFGIYRRSSRCRDDGKLNYFTLACSRAGKRESTAKKKFTLRQSPKTNCKAKINVALGSDEKFHLCHVVLEHNHELSPGMLHSNRCKKSVGTRAQRRSKAKDPAEAIVHQDYHSLVDVPPGYETYTIRAVELVKSGMVIGLGTGSTSLVIEELGRLISEGKNRVEDDVMSSRPTRQILDLVFIVDECLDSKLRSGSPWVICTLDIEKLYNHELGLLAHLVGEMRFWSKM</sequence>
<name>A0A2N9FN23_FAGSY</name>
<dbReference type="SUPFAM" id="SSF100950">
    <property type="entry name" value="NagB/RpiA/CoA transferase-like"/>
    <property type="match status" value="1"/>
</dbReference>
<accession>A0A2N9FN23</accession>
<protein>
    <recommendedName>
        <fullName evidence="2">FAR1 domain-containing protein</fullName>
    </recommendedName>
</protein>
<dbReference type="InterPro" id="IPR037171">
    <property type="entry name" value="NagB/RpiA_transferase-like"/>
</dbReference>
<evidence type="ECO:0000259" key="2">
    <source>
        <dbReference type="Pfam" id="PF03101"/>
    </source>
</evidence>
<dbReference type="AlphaFoldDB" id="A0A2N9FN23"/>
<evidence type="ECO:0000313" key="3">
    <source>
        <dbReference type="EMBL" id="SPC88662.1"/>
    </source>
</evidence>
<feature type="compositionally biased region" description="Polar residues" evidence="1">
    <location>
        <begin position="1"/>
        <end position="11"/>
    </location>
</feature>
<dbReference type="Gene3D" id="3.40.50.1360">
    <property type="match status" value="1"/>
</dbReference>
<gene>
    <name evidence="3" type="ORF">FSB_LOCUS16544</name>
</gene>
<evidence type="ECO:0000256" key="1">
    <source>
        <dbReference type="SAM" id="MobiDB-lite"/>
    </source>
</evidence>